<keyword evidence="3" id="KW-1185">Reference proteome</keyword>
<protein>
    <submittedName>
        <fullName evidence="2">Uncharacterized protein</fullName>
    </submittedName>
</protein>
<proteinExistence type="predicted"/>
<dbReference type="EMBL" id="DUZY01000004">
    <property type="protein sequence ID" value="DAD38346.1"/>
    <property type="molecule type" value="Genomic_DNA"/>
</dbReference>
<feature type="region of interest" description="Disordered" evidence="1">
    <location>
        <begin position="37"/>
        <end position="73"/>
    </location>
</feature>
<sequence length="73" mass="8201">MGCRPPTPRSNPSPCREPDAAPRFTTIVCKVYHTHDKNHKSPTQHTCLSVKHAQIKSGKKRKRLGSSSSSREY</sequence>
<evidence type="ECO:0000313" key="2">
    <source>
        <dbReference type="EMBL" id="DAD38346.1"/>
    </source>
</evidence>
<feature type="compositionally biased region" description="Basic residues" evidence="1">
    <location>
        <begin position="53"/>
        <end position="64"/>
    </location>
</feature>
<evidence type="ECO:0000313" key="3">
    <source>
        <dbReference type="Proteomes" id="UP000607653"/>
    </source>
</evidence>
<gene>
    <name evidence="2" type="ORF">HUJ06_008987</name>
</gene>
<dbReference type="AlphaFoldDB" id="A0A822Z5S7"/>
<reference evidence="2 3" key="1">
    <citation type="journal article" date="2020" name="Mol. Biol. Evol.">
        <title>Distinct Expression and Methylation Patterns for Genes with Different Fates following a Single Whole-Genome Duplication in Flowering Plants.</title>
        <authorList>
            <person name="Shi T."/>
            <person name="Rahmani R.S."/>
            <person name="Gugger P.F."/>
            <person name="Wang M."/>
            <person name="Li H."/>
            <person name="Zhang Y."/>
            <person name="Li Z."/>
            <person name="Wang Q."/>
            <person name="Van de Peer Y."/>
            <person name="Marchal K."/>
            <person name="Chen J."/>
        </authorList>
    </citation>
    <scope>NUCLEOTIDE SEQUENCE [LARGE SCALE GENOMIC DNA]</scope>
    <source>
        <tissue evidence="2">Leaf</tissue>
    </source>
</reference>
<name>A0A822Z5S7_NELNU</name>
<comment type="caution">
    <text evidence="2">The sequence shown here is derived from an EMBL/GenBank/DDBJ whole genome shotgun (WGS) entry which is preliminary data.</text>
</comment>
<organism evidence="2 3">
    <name type="scientific">Nelumbo nucifera</name>
    <name type="common">Sacred lotus</name>
    <dbReference type="NCBI Taxonomy" id="4432"/>
    <lineage>
        <taxon>Eukaryota</taxon>
        <taxon>Viridiplantae</taxon>
        <taxon>Streptophyta</taxon>
        <taxon>Embryophyta</taxon>
        <taxon>Tracheophyta</taxon>
        <taxon>Spermatophyta</taxon>
        <taxon>Magnoliopsida</taxon>
        <taxon>Proteales</taxon>
        <taxon>Nelumbonaceae</taxon>
        <taxon>Nelumbo</taxon>
    </lineage>
</organism>
<accession>A0A822Z5S7</accession>
<feature type="compositionally biased region" description="Pro residues" evidence="1">
    <location>
        <begin position="1"/>
        <end position="11"/>
    </location>
</feature>
<feature type="region of interest" description="Disordered" evidence="1">
    <location>
        <begin position="1"/>
        <end position="20"/>
    </location>
</feature>
<dbReference type="Proteomes" id="UP000607653">
    <property type="component" value="Unassembled WGS sequence"/>
</dbReference>
<evidence type="ECO:0000256" key="1">
    <source>
        <dbReference type="SAM" id="MobiDB-lite"/>
    </source>
</evidence>